<dbReference type="AlphaFoldDB" id="A0A8I2YCM3"/>
<comment type="caution">
    <text evidence="2">The sequence shown here is derived from an EMBL/GenBank/DDBJ whole genome shotgun (WGS) entry which is preliminary data.</text>
</comment>
<feature type="domain" description="DUF6830" evidence="1">
    <location>
        <begin position="22"/>
        <end position="131"/>
    </location>
</feature>
<dbReference type="OrthoDB" id="2688098at2759"/>
<sequence>MRFDAPRPVRNHFTGGILSNDQATALHITVVPDSKRLSLENLSQLTRLPDLKQAIINFVASQTTEVATCMSYFTSIDVWHKFRVQLHSNFQSSVIMPSQVVQARPPGDLFPHGNCDVVLLDSSRQSRNPYTIAQVRTVFKPHLTPSMVQDLRFSFLLTPLLYVQYFKVCQEDPSTRMWMVERCLTETERGTVRIGEVIPLMCISHAAELVAVYGEKANRAISSYTSQECYSRFFLNHYADKEVYNALHGKVDEDFFYRPDIQ</sequence>
<protein>
    <recommendedName>
        <fullName evidence="1">DUF6830 domain-containing protein</fullName>
    </recommendedName>
</protein>
<organism evidence="2 3">
    <name type="scientific">Boletus reticuloceps</name>
    <dbReference type="NCBI Taxonomy" id="495285"/>
    <lineage>
        <taxon>Eukaryota</taxon>
        <taxon>Fungi</taxon>
        <taxon>Dikarya</taxon>
        <taxon>Basidiomycota</taxon>
        <taxon>Agaricomycotina</taxon>
        <taxon>Agaricomycetes</taxon>
        <taxon>Agaricomycetidae</taxon>
        <taxon>Boletales</taxon>
        <taxon>Boletineae</taxon>
        <taxon>Boletaceae</taxon>
        <taxon>Boletoideae</taxon>
        <taxon>Boletus</taxon>
    </lineage>
</organism>
<keyword evidence="3" id="KW-1185">Reference proteome</keyword>
<dbReference type="EMBL" id="JAGFBS010000082">
    <property type="protein sequence ID" value="KAG6369429.1"/>
    <property type="molecule type" value="Genomic_DNA"/>
</dbReference>
<dbReference type="Pfam" id="PF20722">
    <property type="entry name" value="DUF6830"/>
    <property type="match status" value="1"/>
</dbReference>
<evidence type="ECO:0000313" key="3">
    <source>
        <dbReference type="Proteomes" id="UP000683000"/>
    </source>
</evidence>
<evidence type="ECO:0000259" key="1">
    <source>
        <dbReference type="Pfam" id="PF20722"/>
    </source>
</evidence>
<name>A0A8I2YCM3_9AGAM</name>
<proteinExistence type="predicted"/>
<gene>
    <name evidence="2" type="ORF">JVT61DRAFT_14884</name>
</gene>
<evidence type="ECO:0000313" key="2">
    <source>
        <dbReference type="EMBL" id="KAG6369429.1"/>
    </source>
</evidence>
<dbReference type="InterPro" id="IPR049233">
    <property type="entry name" value="DUF6830"/>
</dbReference>
<dbReference type="Proteomes" id="UP000683000">
    <property type="component" value="Unassembled WGS sequence"/>
</dbReference>
<reference evidence="2" key="1">
    <citation type="submission" date="2021-03" db="EMBL/GenBank/DDBJ databases">
        <title>Evolutionary innovations through gain and loss of genes in the ectomycorrhizal Boletales.</title>
        <authorList>
            <person name="Wu G."/>
            <person name="Miyauchi S."/>
            <person name="Morin E."/>
            <person name="Yang Z.-L."/>
            <person name="Xu J."/>
            <person name="Martin F.M."/>
        </authorList>
    </citation>
    <scope>NUCLEOTIDE SEQUENCE</scope>
    <source>
        <strain evidence="2">BR01</strain>
    </source>
</reference>
<accession>A0A8I2YCM3</accession>